<proteinExistence type="predicted"/>
<dbReference type="Proteomes" id="UP000263596">
    <property type="component" value="Unassembled WGS sequence"/>
</dbReference>
<evidence type="ECO:0000313" key="1">
    <source>
        <dbReference type="EMBL" id="HCK31603.1"/>
    </source>
</evidence>
<dbReference type="EMBL" id="DPVE01000305">
    <property type="protein sequence ID" value="HCK31603.1"/>
    <property type="molecule type" value="Genomic_DNA"/>
</dbReference>
<comment type="caution">
    <text evidence="1">The sequence shown here is derived from an EMBL/GenBank/DDBJ whole genome shotgun (WGS) entry which is preliminary data.</text>
</comment>
<sequence length="548" mass="62417">MSYQSSIHFDPTALLIIKNEIDNSIKLVENAVSTLAEEQTLPFGIDDALNQFEQCARILAMIDMPRLALITDYSASLMRKIMSEPQNIQTQDVIALSEGTTMLKRYIEFICLREVRVPQFLIDTLNRLELALGKPQTREGSQILPLLDCFQPNFNLAATPELEKSAYVHQLYKLSLRKLLQHTTQSLDFQAIKIVGVYLASFARNTPSQQYWELVNIALGYLDHLILNQARLRVFIQLETNIGQFLQHPENFTATSADLADILSLCISQEDEISEHIRQQLNIGDEQLSDTQLEVLSRHLYGPDYTTIHTASKLITDAMTQIRHDIEYNYQNMSTEKIQELQASLKNLANVFKVLNLNEAYQELYRQSEALNQPTILNDENYAQQLMKSILAAMNSIGILERNYLSSRLQLRVNNMNISLDRLDEAHQVLLTESKALIEMVIQMLLQYEQQPEAALLEPLCVHLKELSGAALFLGSKDQQLALLNTAEFVHRRNEQQQTLNLEQICLILNVLASLDMLIDNLKNKQPVLQSMFDVALENSQKLQTAAA</sequence>
<dbReference type="RefSeq" id="WP_049175735.1">
    <property type="nucleotide sequence ID" value="NZ_BKFK01000006.1"/>
</dbReference>
<dbReference type="AlphaFoldDB" id="A0A3D2SRC5"/>
<gene>
    <name evidence="1" type="ORF">DHW29_16495</name>
</gene>
<dbReference type="SUPFAM" id="SSF47226">
    <property type="entry name" value="Histidine-containing phosphotransfer domain, HPT domain"/>
    <property type="match status" value="1"/>
</dbReference>
<name>A0A3D2SRC5_9GAMM</name>
<organism evidence="1 2">
    <name type="scientific">Acinetobacter ursingii</name>
    <dbReference type="NCBI Taxonomy" id="108980"/>
    <lineage>
        <taxon>Bacteria</taxon>
        <taxon>Pseudomonadati</taxon>
        <taxon>Pseudomonadota</taxon>
        <taxon>Gammaproteobacteria</taxon>
        <taxon>Moraxellales</taxon>
        <taxon>Moraxellaceae</taxon>
        <taxon>Acinetobacter</taxon>
    </lineage>
</organism>
<reference evidence="1 2" key="1">
    <citation type="journal article" date="2018" name="Nat. Biotechnol.">
        <title>A standardized bacterial taxonomy based on genome phylogeny substantially revises the tree of life.</title>
        <authorList>
            <person name="Parks D.H."/>
            <person name="Chuvochina M."/>
            <person name="Waite D.W."/>
            <person name="Rinke C."/>
            <person name="Skarshewski A."/>
            <person name="Chaumeil P.A."/>
            <person name="Hugenholtz P."/>
        </authorList>
    </citation>
    <scope>NUCLEOTIDE SEQUENCE [LARGE SCALE GENOMIC DNA]</scope>
    <source>
        <strain evidence="1">UBA9669</strain>
    </source>
</reference>
<dbReference type="InterPro" id="IPR036641">
    <property type="entry name" value="HPT_dom_sf"/>
</dbReference>
<dbReference type="GO" id="GO:0000160">
    <property type="term" value="P:phosphorelay signal transduction system"/>
    <property type="evidence" value="ECO:0007669"/>
    <property type="project" value="InterPro"/>
</dbReference>
<accession>A0A3D2SRC5</accession>
<evidence type="ECO:0000313" key="2">
    <source>
        <dbReference type="Proteomes" id="UP000263596"/>
    </source>
</evidence>
<protein>
    <submittedName>
        <fullName evidence="1">Chemotaxis protein</fullName>
    </submittedName>
</protein>